<dbReference type="GO" id="GO:0004471">
    <property type="term" value="F:malate dehydrogenase (decarboxylating) (NAD+) activity"/>
    <property type="evidence" value="ECO:0007669"/>
    <property type="project" value="TreeGrafter"/>
</dbReference>
<reference evidence="5 6" key="1">
    <citation type="journal article" date="2018" name="Science">
        <title>The opium poppy genome and morphinan production.</title>
        <authorList>
            <person name="Guo L."/>
            <person name="Winzer T."/>
            <person name="Yang X."/>
            <person name="Li Y."/>
            <person name="Ning Z."/>
            <person name="He Z."/>
            <person name="Teodor R."/>
            <person name="Lu Y."/>
            <person name="Bowser T.A."/>
            <person name="Graham I.A."/>
            <person name="Ye K."/>
        </authorList>
    </citation>
    <scope>NUCLEOTIDE SEQUENCE [LARGE SCALE GENOMIC DNA]</scope>
    <source>
        <strain evidence="6">cv. HN1</strain>
        <tissue evidence="5">Leaves</tissue>
    </source>
</reference>
<dbReference type="AlphaFoldDB" id="A0A4Y7KM36"/>
<dbReference type="Proteomes" id="UP000316621">
    <property type="component" value="Chromosome 8"/>
</dbReference>
<proteinExistence type="predicted"/>
<dbReference type="Pfam" id="PF00390">
    <property type="entry name" value="malic"/>
    <property type="match status" value="1"/>
</dbReference>
<feature type="domain" description="Malic enzyme N-terminal" evidence="4">
    <location>
        <begin position="2"/>
        <end position="56"/>
    </location>
</feature>
<feature type="compositionally biased region" description="Acidic residues" evidence="3">
    <location>
        <begin position="48"/>
        <end position="65"/>
    </location>
</feature>
<comment type="cofactor">
    <cofactor evidence="1">
        <name>Mg(2+)</name>
        <dbReference type="ChEBI" id="CHEBI:18420"/>
    </cofactor>
</comment>
<evidence type="ECO:0000259" key="4">
    <source>
        <dbReference type="Pfam" id="PF00390"/>
    </source>
</evidence>
<dbReference type="PANTHER" id="PTHR23406:SF32">
    <property type="entry name" value="NADP-DEPENDENT MALIC ENZYME"/>
    <property type="match status" value="1"/>
</dbReference>
<keyword evidence="2" id="KW-0560">Oxidoreductase</keyword>
<dbReference type="PANTHER" id="PTHR23406">
    <property type="entry name" value="MALIC ENZYME-RELATED"/>
    <property type="match status" value="1"/>
</dbReference>
<accession>A0A4Y7KM36</accession>
<evidence type="ECO:0000256" key="2">
    <source>
        <dbReference type="ARBA" id="ARBA00023002"/>
    </source>
</evidence>
<dbReference type="STRING" id="3469.A0A4Y7KM36"/>
<dbReference type="InterPro" id="IPR046346">
    <property type="entry name" value="Aminoacid_DH-like_N_sf"/>
</dbReference>
<dbReference type="Gene3D" id="3.40.50.10380">
    <property type="entry name" value="Malic enzyme, N-terminal domain"/>
    <property type="match status" value="1"/>
</dbReference>
<dbReference type="InterPro" id="IPR037062">
    <property type="entry name" value="Malic_N_dom_sf"/>
</dbReference>
<feature type="region of interest" description="Disordered" evidence="3">
    <location>
        <begin position="47"/>
        <end position="76"/>
    </location>
</feature>
<dbReference type="SUPFAM" id="SSF53223">
    <property type="entry name" value="Aminoacid dehydrogenase-like, N-terminal domain"/>
    <property type="match status" value="1"/>
</dbReference>
<sequence>MVTDGIRILGLGDLGVQGIGISIGKPDLYVVAAGIVLYSSSQILQEVQENEEEHEEQESQEEEVSEFVADCTYTNM</sequence>
<evidence type="ECO:0000313" key="5">
    <source>
        <dbReference type="EMBL" id="RZC74413.1"/>
    </source>
</evidence>
<dbReference type="EMBL" id="CM010722">
    <property type="protein sequence ID" value="RZC74413.1"/>
    <property type="molecule type" value="Genomic_DNA"/>
</dbReference>
<dbReference type="GO" id="GO:0005739">
    <property type="term" value="C:mitochondrion"/>
    <property type="evidence" value="ECO:0007669"/>
    <property type="project" value="TreeGrafter"/>
</dbReference>
<gene>
    <name evidence="5" type="ORF">C5167_049895</name>
</gene>
<keyword evidence="6" id="KW-1185">Reference proteome</keyword>
<evidence type="ECO:0000256" key="1">
    <source>
        <dbReference type="ARBA" id="ARBA00001946"/>
    </source>
</evidence>
<dbReference type="Gramene" id="RZC74413">
    <property type="protein sequence ID" value="RZC74413"/>
    <property type="gene ID" value="C5167_049895"/>
</dbReference>
<name>A0A4Y7KM36_PAPSO</name>
<evidence type="ECO:0000256" key="3">
    <source>
        <dbReference type="SAM" id="MobiDB-lite"/>
    </source>
</evidence>
<dbReference type="InterPro" id="IPR012301">
    <property type="entry name" value="Malic_N_dom"/>
</dbReference>
<evidence type="ECO:0000313" key="6">
    <source>
        <dbReference type="Proteomes" id="UP000316621"/>
    </source>
</evidence>
<protein>
    <recommendedName>
        <fullName evidence="4">Malic enzyme N-terminal domain-containing protein</fullName>
    </recommendedName>
</protein>
<dbReference type="GO" id="GO:0006108">
    <property type="term" value="P:malate metabolic process"/>
    <property type="evidence" value="ECO:0007669"/>
    <property type="project" value="TreeGrafter"/>
</dbReference>
<organism evidence="5 6">
    <name type="scientific">Papaver somniferum</name>
    <name type="common">Opium poppy</name>
    <dbReference type="NCBI Taxonomy" id="3469"/>
    <lineage>
        <taxon>Eukaryota</taxon>
        <taxon>Viridiplantae</taxon>
        <taxon>Streptophyta</taxon>
        <taxon>Embryophyta</taxon>
        <taxon>Tracheophyta</taxon>
        <taxon>Spermatophyta</taxon>
        <taxon>Magnoliopsida</taxon>
        <taxon>Ranunculales</taxon>
        <taxon>Papaveraceae</taxon>
        <taxon>Papaveroideae</taxon>
        <taxon>Papaver</taxon>
    </lineage>
</organism>